<reference evidence="2" key="1">
    <citation type="journal article" date="2011" name="Proc. Natl. Acad. Sci. U.S.A.">
        <title>Obligate biotrophy features unraveled by the genomic analysis of rust fungi.</title>
        <authorList>
            <person name="Duplessis S."/>
            <person name="Cuomo C.A."/>
            <person name="Lin Y.-C."/>
            <person name="Aerts A."/>
            <person name="Tisserant E."/>
            <person name="Veneault-Fourrey C."/>
            <person name="Joly D.L."/>
            <person name="Hacquard S."/>
            <person name="Amselem J."/>
            <person name="Cantarel B.L."/>
            <person name="Chiu R."/>
            <person name="Coutinho P.M."/>
            <person name="Feau N."/>
            <person name="Field M."/>
            <person name="Frey P."/>
            <person name="Gelhaye E."/>
            <person name="Goldberg J."/>
            <person name="Grabherr M.G."/>
            <person name="Kodira C.D."/>
            <person name="Kohler A."/>
            <person name="Kuees U."/>
            <person name="Lindquist E.A."/>
            <person name="Lucas S.M."/>
            <person name="Mago R."/>
            <person name="Mauceli E."/>
            <person name="Morin E."/>
            <person name="Murat C."/>
            <person name="Pangilinan J.L."/>
            <person name="Park R."/>
            <person name="Pearson M."/>
            <person name="Quesneville H."/>
            <person name="Rouhier N."/>
            <person name="Sakthikumar S."/>
            <person name="Salamov A.A."/>
            <person name="Schmutz J."/>
            <person name="Selles B."/>
            <person name="Shapiro H."/>
            <person name="Tanguay P."/>
            <person name="Tuskan G.A."/>
            <person name="Henrissat B."/>
            <person name="Van de Peer Y."/>
            <person name="Rouze P."/>
            <person name="Ellis J.G."/>
            <person name="Dodds P.N."/>
            <person name="Schein J.E."/>
            <person name="Zhong S."/>
            <person name="Hamelin R.C."/>
            <person name="Grigoriev I.V."/>
            <person name="Szabo L.J."/>
            <person name="Martin F."/>
        </authorList>
    </citation>
    <scope>NUCLEOTIDE SEQUENCE [LARGE SCALE GENOMIC DNA]</scope>
    <source>
        <strain evidence="2">98AG31 / pathotype 3-4-7</strain>
    </source>
</reference>
<accession>F4RSP1</accession>
<dbReference type="VEuPathDB" id="FungiDB:MELLADRAFT_56637"/>
<dbReference type="HOGENOM" id="CLU_2543048_0_0_1"/>
<dbReference type="RefSeq" id="XP_007412072.1">
    <property type="nucleotide sequence ID" value="XM_007412010.1"/>
</dbReference>
<dbReference type="InParanoid" id="F4RSP1"/>
<evidence type="ECO:0000313" key="1">
    <source>
        <dbReference type="EMBL" id="EGG04633.1"/>
    </source>
</evidence>
<proteinExistence type="predicted"/>
<name>F4RSP1_MELLP</name>
<dbReference type="AlphaFoldDB" id="F4RSP1"/>
<sequence length="83" mass="9272">MIFWNWSANAHAEILDAVPLDEDEEAELFLNLWDGDDIRVDPDEEDEEIEIDGGDKFDEAIDLEGGELRGVEVQPEGVGVDAQ</sequence>
<dbReference type="GeneID" id="18929054"/>
<dbReference type="KEGG" id="mlr:MELLADRAFT_56637"/>
<keyword evidence="2" id="KW-1185">Reference proteome</keyword>
<protein>
    <submittedName>
        <fullName evidence="1">Uncharacterized protein</fullName>
    </submittedName>
</protein>
<dbReference type="EMBL" id="GL883117">
    <property type="protein sequence ID" value="EGG04633.1"/>
    <property type="molecule type" value="Genomic_DNA"/>
</dbReference>
<organism evidence="2">
    <name type="scientific">Melampsora larici-populina (strain 98AG31 / pathotype 3-4-7)</name>
    <name type="common">Poplar leaf rust fungus</name>
    <dbReference type="NCBI Taxonomy" id="747676"/>
    <lineage>
        <taxon>Eukaryota</taxon>
        <taxon>Fungi</taxon>
        <taxon>Dikarya</taxon>
        <taxon>Basidiomycota</taxon>
        <taxon>Pucciniomycotina</taxon>
        <taxon>Pucciniomycetes</taxon>
        <taxon>Pucciniales</taxon>
        <taxon>Melampsoraceae</taxon>
        <taxon>Melampsora</taxon>
    </lineage>
</organism>
<dbReference type="Proteomes" id="UP000001072">
    <property type="component" value="Unassembled WGS sequence"/>
</dbReference>
<gene>
    <name evidence="1" type="ORF">MELLADRAFT_56637</name>
</gene>
<evidence type="ECO:0000313" key="2">
    <source>
        <dbReference type="Proteomes" id="UP000001072"/>
    </source>
</evidence>